<dbReference type="GO" id="GO:0005634">
    <property type="term" value="C:nucleus"/>
    <property type="evidence" value="ECO:0007669"/>
    <property type="project" value="TreeGrafter"/>
</dbReference>
<dbReference type="PROSITE" id="PS50206">
    <property type="entry name" value="RHODANESE_3"/>
    <property type="match status" value="1"/>
</dbReference>
<dbReference type="PRINTS" id="PR00716">
    <property type="entry name" value="MPIPHPHTASE"/>
</dbReference>
<dbReference type="FunFam" id="3.40.250.10:FF:000021">
    <property type="entry name" value="M-phase inducer phosphatase cdc-25.2"/>
    <property type="match status" value="1"/>
</dbReference>
<reference evidence="11" key="1">
    <citation type="submission" date="2021-10" db="EMBL/GenBank/DDBJ databases">
        <title>Tropical sea cucumber genome reveals ecological adaptation and Cuvierian tubules defense mechanism.</title>
        <authorList>
            <person name="Chen T."/>
        </authorList>
    </citation>
    <scope>NUCLEOTIDE SEQUENCE</scope>
    <source>
        <strain evidence="11">Nanhai2018</strain>
        <tissue evidence="11">Muscle</tissue>
    </source>
</reference>
<keyword evidence="2 8" id="KW-0132">Cell division</keyword>
<evidence type="ECO:0000256" key="3">
    <source>
        <dbReference type="ARBA" id="ARBA00022776"/>
    </source>
</evidence>
<evidence type="ECO:0000256" key="7">
    <source>
        <dbReference type="ARBA" id="ARBA00051722"/>
    </source>
</evidence>
<dbReference type="Pfam" id="PF00581">
    <property type="entry name" value="Rhodanese"/>
    <property type="match status" value="1"/>
</dbReference>
<dbReference type="OrthoDB" id="9999371at2759"/>
<protein>
    <recommendedName>
        <fullName evidence="8">M-phase inducer phosphatase</fullName>
        <ecNumber evidence="8">3.1.3.48</ecNumber>
    </recommendedName>
</protein>
<feature type="compositionally biased region" description="Polar residues" evidence="9">
    <location>
        <begin position="163"/>
        <end position="193"/>
    </location>
</feature>
<dbReference type="GO" id="GO:0051301">
    <property type="term" value="P:cell division"/>
    <property type="evidence" value="ECO:0007669"/>
    <property type="project" value="UniProtKB-UniRule"/>
</dbReference>
<feature type="region of interest" description="Disordered" evidence="9">
    <location>
        <begin position="328"/>
        <end position="360"/>
    </location>
</feature>
<dbReference type="GO" id="GO:0110032">
    <property type="term" value="P:positive regulation of G2/MI transition of meiotic cell cycle"/>
    <property type="evidence" value="ECO:0007669"/>
    <property type="project" value="TreeGrafter"/>
</dbReference>
<dbReference type="PANTHER" id="PTHR10828:SF76">
    <property type="entry name" value="M-PHASE INDUCER PHOSPHATASE"/>
    <property type="match status" value="1"/>
</dbReference>
<dbReference type="AlphaFoldDB" id="A0A9Q1BI65"/>
<feature type="compositionally biased region" description="Acidic residues" evidence="9">
    <location>
        <begin position="230"/>
        <end position="239"/>
    </location>
</feature>
<keyword evidence="5 8" id="KW-0904">Protein phosphatase</keyword>
<evidence type="ECO:0000259" key="10">
    <source>
        <dbReference type="PROSITE" id="PS50206"/>
    </source>
</evidence>
<evidence type="ECO:0000256" key="8">
    <source>
        <dbReference type="RuleBase" id="RU368028"/>
    </source>
</evidence>
<dbReference type="EC" id="3.1.3.48" evidence="8"/>
<dbReference type="SMART" id="SM00450">
    <property type="entry name" value="RHOD"/>
    <property type="match status" value="1"/>
</dbReference>
<dbReference type="CDD" id="cd01530">
    <property type="entry name" value="Cdc25"/>
    <property type="match status" value="1"/>
</dbReference>
<evidence type="ECO:0000256" key="1">
    <source>
        <dbReference type="ARBA" id="ARBA00011065"/>
    </source>
</evidence>
<gene>
    <name evidence="11" type="ORF">HOLleu_33758</name>
</gene>
<feature type="region of interest" description="Disordered" evidence="9">
    <location>
        <begin position="163"/>
        <end position="254"/>
    </location>
</feature>
<evidence type="ECO:0000256" key="2">
    <source>
        <dbReference type="ARBA" id="ARBA00022618"/>
    </source>
</evidence>
<feature type="domain" description="Rhodanese" evidence="10">
    <location>
        <begin position="437"/>
        <end position="544"/>
    </location>
</feature>
<keyword evidence="4 8" id="KW-0378">Hydrolase</keyword>
<evidence type="ECO:0000256" key="9">
    <source>
        <dbReference type="SAM" id="MobiDB-lite"/>
    </source>
</evidence>
<accession>A0A9Q1BI65</accession>
<comment type="function">
    <text evidence="8">Tyrosine protein phosphatase which functions as a dosage-dependent inducer of mitotic progression.</text>
</comment>
<dbReference type="PANTHER" id="PTHR10828">
    <property type="entry name" value="M-PHASE INDUCER PHOSPHATASE DUAL SPECIFICITY PHOSPHATASE CDC25"/>
    <property type="match status" value="1"/>
</dbReference>
<dbReference type="GO" id="GO:0010971">
    <property type="term" value="P:positive regulation of G2/M transition of mitotic cell cycle"/>
    <property type="evidence" value="ECO:0007669"/>
    <property type="project" value="TreeGrafter"/>
</dbReference>
<dbReference type="InterPro" id="IPR001763">
    <property type="entry name" value="Rhodanese-like_dom"/>
</dbReference>
<proteinExistence type="inferred from homology"/>
<dbReference type="GO" id="GO:0000086">
    <property type="term" value="P:G2/M transition of mitotic cell cycle"/>
    <property type="evidence" value="ECO:0007669"/>
    <property type="project" value="TreeGrafter"/>
</dbReference>
<evidence type="ECO:0000256" key="4">
    <source>
        <dbReference type="ARBA" id="ARBA00022801"/>
    </source>
</evidence>
<feature type="region of interest" description="Disordered" evidence="9">
    <location>
        <begin position="1"/>
        <end position="86"/>
    </location>
</feature>
<keyword evidence="6 8" id="KW-0131">Cell cycle</keyword>
<keyword evidence="12" id="KW-1185">Reference proteome</keyword>
<sequence length="583" mass="64753">MAGKGRSLTLRIEAVESPFSPQPRSGASPMTALSHFMGDLSCAGSTPRRKLSLSEGGDTPVTSFSRHSSESSDAGVSVSSIDTDDSELTNLSASEVNSVVGRGRRSKHAFRRFNSNPSSCDPSFSSPLFVPSEITTSASTEIKAPPLDSPSEEDELIYFSAKSSASDCTQTEEVPSSSFTAIRSLPSDSSSPKQRPYSAPATLLNQGRVQTAVDEDDSEPLQHSRLTSSNDDDEEDDGFCDFFDSDSQGSNSEELPRFAGLLHNPILANNTSKPSDYGNSLAAVVSPPAGKPLQTLDCNAMDITPEPKCRRGIFKVPSQPAIKRNNSFLKRPERPRDTPSPIMKKKARSQSVASPNPGSEVRRVAKQKKTLIRSFSTTDADMKRIEQKLSLDAQGLNFLGDGSQGHLLPLVNGCHKDLKCIEPEILAQLIRQEYSEDVKEFFIVDARYPYEFRGGHIKGAINLYTREKINEFFLDHPMTKLDKRRLIIFHCEFSSQRAPSLLKYLREEDRNANLENYPDLFYPEMYLLDGGYKNFFEKCKNYCEPQAYKPMLHKDHGNDLKHFKAKSKSWTGGSRLKLKDKFK</sequence>
<organism evidence="11 12">
    <name type="scientific">Holothuria leucospilota</name>
    <name type="common">Black long sea cucumber</name>
    <name type="synonym">Mertensiothuria leucospilota</name>
    <dbReference type="NCBI Taxonomy" id="206669"/>
    <lineage>
        <taxon>Eukaryota</taxon>
        <taxon>Metazoa</taxon>
        <taxon>Echinodermata</taxon>
        <taxon>Eleutherozoa</taxon>
        <taxon>Echinozoa</taxon>
        <taxon>Holothuroidea</taxon>
        <taxon>Aspidochirotacea</taxon>
        <taxon>Aspidochirotida</taxon>
        <taxon>Holothuriidae</taxon>
        <taxon>Holothuria</taxon>
    </lineage>
</organism>
<dbReference type="Proteomes" id="UP001152320">
    <property type="component" value="Chromosome 17"/>
</dbReference>
<dbReference type="GO" id="GO:0004725">
    <property type="term" value="F:protein tyrosine phosphatase activity"/>
    <property type="evidence" value="ECO:0007669"/>
    <property type="project" value="UniProtKB-UniRule"/>
</dbReference>
<comment type="caution">
    <text evidence="11">The sequence shown here is derived from an EMBL/GenBank/DDBJ whole genome shotgun (WGS) entry which is preliminary data.</text>
</comment>
<comment type="similarity">
    <text evidence="1 8">Belongs to the MPI phosphatase family.</text>
</comment>
<dbReference type="InterPro" id="IPR036873">
    <property type="entry name" value="Rhodanese-like_dom_sf"/>
</dbReference>
<evidence type="ECO:0000313" key="11">
    <source>
        <dbReference type="EMBL" id="KAJ8026027.1"/>
    </source>
</evidence>
<feature type="compositionally biased region" description="Low complexity" evidence="9">
    <location>
        <begin position="240"/>
        <end position="250"/>
    </location>
</feature>
<feature type="compositionally biased region" description="Low complexity" evidence="9">
    <location>
        <begin position="71"/>
        <end position="80"/>
    </location>
</feature>
<keyword evidence="3 8" id="KW-0498">Mitosis</keyword>
<comment type="catalytic activity">
    <reaction evidence="7 8">
        <text>O-phospho-L-tyrosyl-[protein] + H2O = L-tyrosyl-[protein] + phosphate</text>
        <dbReference type="Rhea" id="RHEA:10684"/>
        <dbReference type="Rhea" id="RHEA-COMP:10136"/>
        <dbReference type="Rhea" id="RHEA-COMP:20101"/>
        <dbReference type="ChEBI" id="CHEBI:15377"/>
        <dbReference type="ChEBI" id="CHEBI:43474"/>
        <dbReference type="ChEBI" id="CHEBI:46858"/>
        <dbReference type="ChEBI" id="CHEBI:61978"/>
        <dbReference type="EC" id="3.1.3.48"/>
    </reaction>
</comment>
<dbReference type="Pfam" id="PF06617">
    <property type="entry name" value="M-inducer_phosp"/>
    <property type="match status" value="1"/>
</dbReference>
<dbReference type="Gene3D" id="3.40.250.10">
    <property type="entry name" value="Rhodanese-like domain"/>
    <property type="match status" value="1"/>
</dbReference>
<evidence type="ECO:0000256" key="6">
    <source>
        <dbReference type="ARBA" id="ARBA00023306"/>
    </source>
</evidence>
<evidence type="ECO:0000313" key="12">
    <source>
        <dbReference type="Proteomes" id="UP001152320"/>
    </source>
</evidence>
<evidence type="ECO:0000256" key="5">
    <source>
        <dbReference type="ARBA" id="ARBA00022912"/>
    </source>
</evidence>
<name>A0A9Q1BI65_HOLLE</name>
<dbReference type="SUPFAM" id="SSF52821">
    <property type="entry name" value="Rhodanese/Cell cycle control phosphatase"/>
    <property type="match status" value="1"/>
</dbReference>
<dbReference type="GO" id="GO:0005737">
    <property type="term" value="C:cytoplasm"/>
    <property type="evidence" value="ECO:0007669"/>
    <property type="project" value="TreeGrafter"/>
</dbReference>
<dbReference type="InterPro" id="IPR000751">
    <property type="entry name" value="MPI_Phosphatase"/>
</dbReference>
<dbReference type="EMBL" id="JAIZAY010000017">
    <property type="protein sequence ID" value="KAJ8026027.1"/>
    <property type="molecule type" value="Genomic_DNA"/>
</dbReference>